<keyword evidence="1" id="KW-0472">Membrane</keyword>
<evidence type="ECO:0000313" key="3">
    <source>
        <dbReference type="Proteomes" id="UP000289437"/>
    </source>
</evidence>
<name>A0A4Q0T166_9BACT</name>
<organism evidence="2 3">
    <name type="scientific">Granulicella sibirica</name>
    <dbReference type="NCBI Taxonomy" id="2479048"/>
    <lineage>
        <taxon>Bacteria</taxon>
        <taxon>Pseudomonadati</taxon>
        <taxon>Acidobacteriota</taxon>
        <taxon>Terriglobia</taxon>
        <taxon>Terriglobales</taxon>
        <taxon>Acidobacteriaceae</taxon>
        <taxon>Granulicella</taxon>
    </lineage>
</organism>
<keyword evidence="1" id="KW-0812">Transmembrane</keyword>
<reference evidence="2 3" key="1">
    <citation type="submission" date="2018-11" db="EMBL/GenBank/DDBJ databases">
        <authorList>
            <person name="Mardanov A.V."/>
            <person name="Ravin N.V."/>
            <person name="Dedysh S.N."/>
        </authorList>
    </citation>
    <scope>NUCLEOTIDE SEQUENCE [LARGE SCALE GENOMIC DNA]</scope>
    <source>
        <strain evidence="2 3">AF10</strain>
    </source>
</reference>
<evidence type="ECO:0000313" key="2">
    <source>
        <dbReference type="EMBL" id="RXH55698.1"/>
    </source>
</evidence>
<proteinExistence type="predicted"/>
<feature type="transmembrane region" description="Helical" evidence="1">
    <location>
        <begin position="46"/>
        <end position="66"/>
    </location>
</feature>
<evidence type="ECO:0000256" key="1">
    <source>
        <dbReference type="SAM" id="Phobius"/>
    </source>
</evidence>
<accession>A0A4Q0T166</accession>
<gene>
    <name evidence="2" type="ORF">GRAN_2555</name>
</gene>
<feature type="transmembrane region" description="Helical" evidence="1">
    <location>
        <begin position="101"/>
        <end position="120"/>
    </location>
</feature>
<reference evidence="3" key="2">
    <citation type="submission" date="2019-02" db="EMBL/GenBank/DDBJ databases">
        <title>Granulicella sibirica sp. nov., a psychrotolerant acidobacterium isolated from an organic soil layer in forested tundra, West Siberia.</title>
        <authorList>
            <person name="Oshkin I.Y."/>
            <person name="Kulichevskaya I.S."/>
            <person name="Rijpstra W.I.C."/>
            <person name="Sinninghe Damste J.S."/>
            <person name="Rakitin A.L."/>
            <person name="Ravin N.V."/>
            <person name="Dedysh S.N."/>
        </authorList>
    </citation>
    <scope>NUCLEOTIDE SEQUENCE [LARGE SCALE GENOMIC DNA]</scope>
    <source>
        <strain evidence="3">AF10</strain>
    </source>
</reference>
<feature type="transmembrane region" description="Helical" evidence="1">
    <location>
        <begin position="246"/>
        <end position="266"/>
    </location>
</feature>
<feature type="transmembrane region" description="Helical" evidence="1">
    <location>
        <begin position="127"/>
        <end position="148"/>
    </location>
</feature>
<dbReference type="EMBL" id="RDSM01000002">
    <property type="protein sequence ID" value="RXH55698.1"/>
    <property type="molecule type" value="Genomic_DNA"/>
</dbReference>
<keyword evidence="3" id="KW-1185">Reference proteome</keyword>
<dbReference type="Proteomes" id="UP000289437">
    <property type="component" value="Unassembled WGS sequence"/>
</dbReference>
<comment type="caution">
    <text evidence="2">The sequence shown here is derived from an EMBL/GenBank/DDBJ whole genome shotgun (WGS) entry which is preliminary data.</text>
</comment>
<feature type="transmembrane region" description="Helical" evidence="1">
    <location>
        <begin position="168"/>
        <end position="190"/>
    </location>
</feature>
<protein>
    <submittedName>
        <fullName evidence="2">Uncharacterized protein</fullName>
    </submittedName>
</protein>
<dbReference type="AlphaFoldDB" id="A0A4Q0T166"/>
<sequence length="276" mass="30788">MLEAAEREAVCGDLNEAAGTSLEGLREVLGLVARRQAQLWLGWRPWLCLAIVLPLGILLSVVSHRISSGNAVTLWLTANNVDAYLLRNEGFWSGVRDSVPGVFLAWLAIGCWSWTCGFAAGVLSRRAVLSTGAIFCVVLLACAVPGVLSAMDYKPAFIRADLYHVNDAVFRLAFYRWMLPLFVQIALVLIPVLRGMCDGTRSSFIPRALKIVMWLSVSLTVFSLVTQGMFWWMVRVWMMYPLRYPLLPSLLPFAMLGPMAYLLSLTTQQRKKVSTR</sequence>
<feature type="transmembrane region" description="Helical" evidence="1">
    <location>
        <begin position="211"/>
        <end position="234"/>
    </location>
</feature>
<keyword evidence="1" id="KW-1133">Transmembrane helix</keyword>